<reference evidence="1 2" key="1">
    <citation type="submission" date="2019-09" db="EMBL/GenBank/DDBJ databases">
        <title>Parvibaculum sedimenti sp. nov., isolated from sediment.</title>
        <authorList>
            <person name="Wang Y."/>
        </authorList>
    </citation>
    <scope>NUCLEOTIDE SEQUENCE [LARGE SCALE GENOMIC DNA]</scope>
    <source>
        <strain evidence="1 2">HXT-9</strain>
    </source>
</reference>
<evidence type="ECO:0000313" key="2">
    <source>
        <dbReference type="Proteomes" id="UP000468901"/>
    </source>
</evidence>
<evidence type="ECO:0000313" key="1">
    <source>
        <dbReference type="EMBL" id="KAB7741519.1"/>
    </source>
</evidence>
<dbReference type="Proteomes" id="UP000468901">
    <property type="component" value="Unassembled WGS sequence"/>
</dbReference>
<accession>A0A6N6VJV3</accession>
<proteinExistence type="predicted"/>
<name>A0A6N6VJV3_9HYPH</name>
<dbReference type="AlphaFoldDB" id="A0A6N6VJV3"/>
<sequence>MDTTDISPIDWDIGDEISSTKHRLSVIHAEGAAKHLPRHPDAADDDLNPSTDTMPQPLLTNWGRLGRASISIAMYESLVRIAMYTDGWHGPGSLGLRSSSLKRFIEFWSLVRNDAAEPEISLSSDGSLHTEWYKSARQRLDLRFADQSVFFGLFSNNTILEGADSVDTVAQILRLHRAAPLRWKAK</sequence>
<dbReference type="RefSeq" id="WP_152214822.1">
    <property type="nucleotide sequence ID" value="NZ_WESC01000003.1"/>
</dbReference>
<comment type="caution">
    <text evidence="1">The sequence shown here is derived from an EMBL/GenBank/DDBJ whole genome shotgun (WGS) entry which is preliminary data.</text>
</comment>
<dbReference type="EMBL" id="WESC01000003">
    <property type="protein sequence ID" value="KAB7741519.1"/>
    <property type="molecule type" value="Genomic_DNA"/>
</dbReference>
<protein>
    <submittedName>
        <fullName evidence="1">Uncharacterized protein</fullName>
    </submittedName>
</protein>
<keyword evidence="2" id="KW-1185">Reference proteome</keyword>
<gene>
    <name evidence="1" type="ORF">F2P47_03680</name>
</gene>
<organism evidence="1 2">
    <name type="scientific">Parvibaculum sedimenti</name>
    <dbReference type="NCBI Taxonomy" id="2608632"/>
    <lineage>
        <taxon>Bacteria</taxon>
        <taxon>Pseudomonadati</taxon>
        <taxon>Pseudomonadota</taxon>
        <taxon>Alphaproteobacteria</taxon>
        <taxon>Hyphomicrobiales</taxon>
        <taxon>Parvibaculaceae</taxon>
        <taxon>Parvibaculum</taxon>
    </lineage>
</organism>